<name>A0ABR8PTN1_9CLOT</name>
<dbReference type="Pfam" id="PF16264">
    <property type="entry name" value="SatD"/>
    <property type="match status" value="1"/>
</dbReference>
<evidence type="ECO:0000313" key="2">
    <source>
        <dbReference type="Proteomes" id="UP000627781"/>
    </source>
</evidence>
<keyword evidence="2" id="KW-1185">Reference proteome</keyword>
<dbReference type="RefSeq" id="WP_143315200.1">
    <property type="nucleotide sequence ID" value="NZ_JACSRA010000012.1"/>
</dbReference>
<dbReference type="EMBL" id="JACSRA010000012">
    <property type="protein sequence ID" value="MBD7911535.1"/>
    <property type="molecule type" value="Genomic_DNA"/>
</dbReference>
<reference evidence="1 2" key="1">
    <citation type="submission" date="2020-08" db="EMBL/GenBank/DDBJ databases">
        <title>A Genomic Blueprint of the Chicken Gut Microbiome.</title>
        <authorList>
            <person name="Gilroy R."/>
            <person name="Ravi A."/>
            <person name="Getino M."/>
            <person name="Pursley I."/>
            <person name="Horton D.L."/>
            <person name="Alikhan N.-F."/>
            <person name="Baker D."/>
            <person name="Gharbi K."/>
            <person name="Hall N."/>
            <person name="Watson M."/>
            <person name="Adriaenssens E.M."/>
            <person name="Foster-Nyarko E."/>
            <person name="Jarju S."/>
            <person name="Secka A."/>
            <person name="Antonio M."/>
            <person name="Oren A."/>
            <person name="Chaudhuri R."/>
            <person name="La Ragione R.M."/>
            <person name="Hildebrand F."/>
            <person name="Pallen M.J."/>
        </authorList>
    </citation>
    <scope>NUCLEOTIDE SEQUENCE [LARGE SCALE GENOMIC DNA]</scope>
    <source>
        <strain evidence="1 2">Sa3CVN1</strain>
    </source>
</reference>
<protein>
    <submittedName>
        <fullName evidence="1">Uncharacterized protein</fullName>
    </submittedName>
</protein>
<dbReference type="InterPro" id="IPR032580">
    <property type="entry name" value="SatD"/>
</dbReference>
<sequence length="133" mass="15266">MYKAIICDIKSSRTIKNREEVQISLIKAIRKCNKDFKLYIICPFTITAGDEWEGLVSIDAPIYKILYCFKDNLPKNITFYVGIGKGNLSIKNLNLPVNHLDGEVFIQARKSLIYAKDNNITIDSKDFSYNYTT</sequence>
<accession>A0ABR8PTN1</accession>
<comment type="caution">
    <text evidence="1">The sequence shown here is derived from an EMBL/GenBank/DDBJ whole genome shotgun (WGS) entry which is preliminary data.</text>
</comment>
<proteinExistence type="predicted"/>
<evidence type="ECO:0000313" key="1">
    <source>
        <dbReference type="EMBL" id="MBD7911535.1"/>
    </source>
</evidence>
<gene>
    <name evidence="1" type="ORF">H9661_09220</name>
</gene>
<dbReference type="Proteomes" id="UP000627781">
    <property type="component" value="Unassembled WGS sequence"/>
</dbReference>
<organism evidence="1 2">
    <name type="scientific">Clostridium cibarium</name>
    <dbReference type="NCBI Taxonomy" id="2762247"/>
    <lineage>
        <taxon>Bacteria</taxon>
        <taxon>Bacillati</taxon>
        <taxon>Bacillota</taxon>
        <taxon>Clostridia</taxon>
        <taxon>Eubacteriales</taxon>
        <taxon>Clostridiaceae</taxon>
        <taxon>Clostridium</taxon>
    </lineage>
</organism>